<proteinExistence type="predicted"/>
<dbReference type="PANTHER" id="PTHR43656:SF2">
    <property type="entry name" value="BINDING OXIDOREDUCTASE, PUTATIVE (AFU_ORTHOLOGUE AFUA_2G08260)-RELATED"/>
    <property type="match status" value="1"/>
</dbReference>
<comment type="caution">
    <text evidence="5">The sequence shown here is derived from an EMBL/GenBank/DDBJ whole genome shotgun (WGS) entry which is preliminary data.</text>
</comment>
<accession>A0A7W7W316</accession>
<dbReference type="GO" id="GO:0016491">
    <property type="term" value="F:oxidoreductase activity"/>
    <property type="evidence" value="ECO:0007669"/>
    <property type="project" value="UniProtKB-KW"/>
</dbReference>
<dbReference type="EMBL" id="JACHJT010000001">
    <property type="protein sequence ID" value="MBB4932311.1"/>
    <property type="molecule type" value="Genomic_DNA"/>
</dbReference>
<keyword evidence="6" id="KW-1185">Reference proteome</keyword>
<dbReference type="PANTHER" id="PTHR43656">
    <property type="entry name" value="BINDING OXIDOREDUCTASE, PUTATIVE (AFU_ORTHOLOGUE AFUA_2G08260)-RELATED"/>
    <property type="match status" value="1"/>
</dbReference>
<dbReference type="Pfam" id="PF00724">
    <property type="entry name" value="Oxidored_FMN"/>
    <property type="match status" value="1"/>
</dbReference>
<sequence>MTPDASSHRHHGLAPVTAGSLDLPNRFAVAPMTRVSASADGVPNREMADYYTAFARGGFGMVITEGTYTDDRHSQSYLNQPGAVTSAHTTGWARVAGAVQAEGARIVMQLMHAGALSQGNPHRDHTIGPSPVPPRGRMMPEYGGEGPWQTPKEMDDDDIGTVVRGFADAAGNARQAGFDGVEIHAANGYLLDQFLTDYTNQRADHYGGSVLNRVRLTCEVVSAVRSRIGAGPLVGVRVSQTKVNDFEHKWAGGAGDAEQIFAALAKAGADYLHVAGEGRDWHGSARMDSGDTITRIAKRVSGVPVIANGGMHDLAVADQVLEEGHADLVALGRGALANPDLVNRVAAGRNLDAFAPEMLHPMATLGNARRWASAGERH</sequence>
<evidence type="ECO:0000313" key="6">
    <source>
        <dbReference type="Proteomes" id="UP000523007"/>
    </source>
</evidence>
<evidence type="ECO:0000313" key="5">
    <source>
        <dbReference type="EMBL" id="MBB4932311.1"/>
    </source>
</evidence>
<dbReference type="SUPFAM" id="SSF51395">
    <property type="entry name" value="FMN-linked oxidoreductases"/>
    <property type="match status" value="1"/>
</dbReference>
<dbReference type="RefSeq" id="WP_184579655.1">
    <property type="nucleotide sequence ID" value="NZ_JACHJT010000001.1"/>
</dbReference>
<dbReference type="InterPro" id="IPR051799">
    <property type="entry name" value="NADH_flavin_oxidoreductase"/>
</dbReference>
<dbReference type="InterPro" id="IPR013785">
    <property type="entry name" value="Aldolase_TIM"/>
</dbReference>
<organism evidence="5 6">
    <name type="scientific">Lipingzhangella halophila</name>
    <dbReference type="NCBI Taxonomy" id="1783352"/>
    <lineage>
        <taxon>Bacteria</taxon>
        <taxon>Bacillati</taxon>
        <taxon>Actinomycetota</taxon>
        <taxon>Actinomycetes</taxon>
        <taxon>Streptosporangiales</taxon>
        <taxon>Nocardiopsidaceae</taxon>
        <taxon>Lipingzhangella</taxon>
    </lineage>
</organism>
<dbReference type="InterPro" id="IPR001155">
    <property type="entry name" value="OxRdtase_FMN_N"/>
</dbReference>
<dbReference type="AlphaFoldDB" id="A0A7W7W316"/>
<feature type="domain" description="NADH:flavin oxidoreductase/NADH oxidase N-terminal" evidence="4">
    <location>
        <begin position="14"/>
        <end position="351"/>
    </location>
</feature>
<dbReference type="GO" id="GO:0010181">
    <property type="term" value="F:FMN binding"/>
    <property type="evidence" value="ECO:0007669"/>
    <property type="project" value="InterPro"/>
</dbReference>
<dbReference type="CDD" id="cd02803">
    <property type="entry name" value="OYE_like_FMN_family"/>
    <property type="match status" value="1"/>
</dbReference>
<name>A0A7W7W316_9ACTN</name>
<dbReference type="Proteomes" id="UP000523007">
    <property type="component" value="Unassembled WGS sequence"/>
</dbReference>
<dbReference type="Gene3D" id="3.20.20.70">
    <property type="entry name" value="Aldolase class I"/>
    <property type="match status" value="1"/>
</dbReference>
<feature type="region of interest" description="Disordered" evidence="3">
    <location>
        <begin position="117"/>
        <end position="136"/>
    </location>
</feature>
<keyword evidence="2" id="KW-0560">Oxidoreductase</keyword>
<reference evidence="5 6" key="1">
    <citation type="submission" date="2020-08" db="EMBL/GenBank/DDBJ databases">
        <title>Sequencing the genomes of 1000 actinobacteria strains.</title>
        <authorList>
            <person name="Klenk H.-P."/>
        </authorList>
    </citation>
    <scope>NUCLEOTIDE SEQUENCE [LARGE SCALE GENOMIC DNA]</scope>
    <source>
        <strain evidence="5 6">DSM 102030</strain>
    </source>
</reference>
<keyword evidence="1" id="KW-0285">Flavoprotein</keyword>
<evidence type="ECO:0000256" key="2">
    <source>
        <dbReference type="ARBA" id="ARBA00023002"/>
    </source>
</evidence>
<protein>
    <submittedName>
        <fullName evidence="5">2,4-dienoyl-CoA reductase-like NADH-dependent reductase (Old Yellow Enzyme family)</fullName>
    </submittedName>
</protein>
<evidence type="ECO:0000256" key="1">
    <source>
        <dbReference type="ARBA" id="ARBA00022630"/>
    </source>
</evidence>
<evidence type="ECO:0000259" key="4">
    <source>
        <dbReference type="Pfam" id="PF00724"/>
    </source>
</evidence>
<gene>
    <name evidence="5" type="ORF">F4561_003131</name>
</gene>
<evidence type="ECO:0000256" key="3">
    <source>
        <dbReference type="SAM" id="MobiDB-lite"/>
    </source>
</evidence>